<dbReference type="InterPro" id="IPR057366">
    <property type="entry name" value="TRPM-like"/>
</dbReference>
<dbReference type="PANTHER" id="PTHR13800">
    <property type="entry name" value="TRANSIENT RECEPTOR POTENTIAL CATION CHANNEL, SUBFAMILY M, MEMBER 6"/>
    <property type="match status" value="1"/>
</dbReference>
<evidence type="ECO:0000259" key="10">
    <source>
        <dbReference type="Pfam" id="PF00520"/>
    </source>
</evidence>
<feature type="domain" description="Ion transport" evidence="10">
    <location>
        <begin position="1307"/>
        <end position="1568"/>
    </location>
</feature>
<feature type="transmembrane region" description="Helical" evidence="9">
    <location>
        <begin position="1439"/>
        <end position="1459"/>
    </location>
</feature>
<feature type="compositionally biased region" description="Polar residues" evidence="8">
    <location>
        <begin position="699"/>
        <end position="712"/>
    </location>
</feature>
<dbReference type="GO" id="GO:0005261">
    <property type="term" value="F:monoatomic cation channel activity"/>
    <property type="evidence" value="ECO:0007669"/>
    <property type="project" value="TreeGrafter"/>
</dbReference>
<evidence type="ECO:0000313" key="13">
    <source>
        <dbReference type="Proteomes" id="UP000887572"/>
    </source>
</evidence>
<keyword evidence="13" id="KW-1185">Reference proteome</keyword>
<evidence type="ECO:0000256" key="7">
    <source>
        <dbReference type="ARBA" id="ARBA00023303"/>
    </source>
</evidence>
<organism evidence="13 14">
    <name type="scientific">Globodera rostochiensis</name>
    <name type="common">Golden nematode worm</name>
    <name type="synonym">Heterodera rostochiensis</name>
    <dbReference type="NCBI Taxonomy" id="31243"/>
    <lineage>
        <taxon>Eukaryota</taxon>
        <taxon>Metazoa</taxon>
        <taxon>Ecdysozoa</taxon>
        <taxon>Nematoda</taxon>
        <taxon>Chromadorea</taxon>
        <taxon>Rhabditida</taxon>
        <taxon>Tylenchina</taxon>
        <taxon>Tylenchomorpha</taxon>
        <taxon>Tylenchoidea</taxon>
        <taxon>Heteroderidae</taxon>
        <taxon>Heteroderinae</taxon>
        <taxon>Globodera</taxon>
    </lineage>
</organism>
<sequence length="2011" mass="227756">MSGVSAAEKNGESEERMEKISTSSPRAMSEEDTLVDNGTPIRNYQSMDQEPLNLNNEIPVEGDNVELRENASGKGPKRHRRRRMRYLSQNSMVGGRRPTLSRRTAKKNRRRQLCGPTAPPRHVHYHGELGLTQPIRASEKDLTRYEADVEEVQAREVSTIEGSLPTVATVGQHQQLPTRERDVGRMRHVSGGSSIQCEWIEETFNRRECSHFIRSSKDSNKREGPKRWSIHRHTNLAPTDAYGTIEFQGGPHPFKAQYLRLGFDSDPADIMCLFENVWQLEPPKLIITIHGGMTNFDLQPKLSRVFRKGLLKAARTTGAWIFTSGINAGVVRHMAVALEQAIPTSKIHNKIVSVGIAPWGLLKRREDFVGRDKVVLYHPQNFHPKTRLAVLNNRHSYFLLVDNGTVGRYGADIILRRRLESYIAEKQKLGGGIRSVPVVCVVLEGGTCTIRTVLDYVTTIPKVPVVICDGSGRASDLLAFAHRYIQEDGNLPEGVRPQLLSLIEDVFFYDKHDAHSLIMDILACVRQRNLLTVFRLGEDQKQDVDYAILTALLKGHNLSPAEQLSLALAWNRVDIARSDIFVMGQDWPKTALNNAMMEALIHNRVDFVRLLLENGVSMHDFLTIGRLEELYNTDQGPPNTLYYIVRDVVKIRAGYRYKLPHIGMAIEKLMANGFRSHYTSSQFSRQYSEYRNKLKESQRYSQSPIDLQTVSSRGGAYHRTGSDFFTRGFFRNFPSSASDSRLGESHTTATGIRPTGGQPQASQTQQRLHNSSSTSNYATMNAIPGNRALSNHILWRTAYRREGINNLGARQKSTATMIMPPANRELPNDAIEYATEVDEKQGTTEGQSSTTHEFIYPFSDLLLWAVLTKRHEMALCMWQHGEEALAKALVACRLYKTLANEAAEDYLEVEVCEELKTYAEEFRQLSLELVDHCYKQDDAQTLQLLTYELFYWGHQTCLSLAVIVNNKQFLAHPCCQILLADLWHGGLRIRSNSNLKFKSREELLLQPQTAAEHQKDINESSSSSSESSSSSSSSESESDDDESDAGERGGATVGDRRRTSHGSMQSLNFTSIFQSKRKRHRPSHVSSSTAIKEDIEMGKQKNRDCQCLLEPSRNTPMKDGRVAKNPQKRGVEDGAALSRGKGGVGEGVNALVAQSTLGAVVPSATNSTGGSPLLSHAPLPLNNSLNNAWTASADCHMRTDGAIRSDRTAPHFLLGSISENIDGIPPHSKNDYTKSHYLHGFGGVEPNGLSKNPIISRSFDQIGRLTANGGYVPKGIPLPEGVTLNKKRQIKFRRRLYEFFVAPITTFWAWTLSFIVFLSTLTYVLLIKTPPKPSYLEWYLFAYVVAFGLEIARKFFMSEPKKIKEKFEHFFGNYWNFVTSLAVIGFIIGFAFRLHTPTSKSVGRIILAVDSVLWSMKLLDFLGVHSRFGPYITMAGKMIMNMSSIVVMLVISLLGFGLARQSITYPNEEWDWLLLRNVFYKPYFMLYGEVYADEIDTCGDEAWDEHLDKNVSIANAWTHRDDRARELACVPGHWIPPILMTIFLLIANILLISMLIAIFNNIFESANKISQQIWLFQRYRQVMEYEATPFLPPPFTPIYYIYMCFKYINYRDWMCICCSLKLRENTLSRKKELKMAKKRNLGTAGRVSRSVKDGFALFDFSLKLFLSNDQVEKLHDFEEECMEDFAREKEYERNRTSDERLHRTCERTELILLRVNDITSKETTLKGNVRELESRLGLVESRQTESLQQQQQQLFQKLSMADSRTNVCPLINIQSPSKEVPLKTDEMSSQISTRQNEKHLKTDVLNDHQNKTHFLFPETRERRSKSIQNYEAGIELLLDQSGSAKGRLRTSTIAGTDYTSNAGISSDCGAMTSSSQHKFGSLISLGPARGAKPSLISPNLQIKKSTSTRKRYRQNEEYTSITDAIDIEFERSSSKAGSEVELDTKEAGEMHIYQQRERAIDAGMQTEYEEEEEDEEEDEDMMEEEDDIYGEGGSNNSAENGRRRVHHQFDD</sequence>
<evidence type="ECO:0000256" key="4">
    <source>
        <dbReference type="ARBA" id="ARBA00022989"/>
    </source>
</evidence>
<feature type="transmembrane region" description="Helical" evidence="9">
    <location>
        <begin position="1296"/>
        <end position="1326"/>
    </location>
</feature>
<evidence type="ECO:0000313" key="14">
    <source>
        <dbReference type="WBParaSite" id="Gr19_v10_g428.t2"/>
    </source>
</evidence>
<keyword evidence="4 9" id="KW-1133">Transmembrane helix</keyword>
<dbReference type="Proteomes" id="UP000887572">
    <property type="component" value="Unplaced"/>
</dbReference>
<feature type="compositionally biased region" description="Basic residues" evidence="8">
    <location>
        <begin position="99"/>
        <end position="112"/>
    </location>
</feature>
<evidence type="ECO:0000256" key="5">
    <source>
        <dbReference type="ARBA" id="ARBA00023065"/>
    </source>
</evidence>
<keyword evidence="5" id="KW-0406">Ion transport</keyword>
<dbReference type="GO" id="GO:0005886">
    <property type="term" value="C:plasma membrane"/>
    <property type="evidence" value="ECO:0007669"/>
    <property type="project" value="TreeGrafter"/>
</dbReference>
<dbReference type="PANTHER" id="PTHR13800:SF10">
    <property type="entry name" value="GTL-1"/>
    <property type="match status" value="1"/>
</dbReference>
<dbReference type="InterPro" id="IPR005821">
    <property type="entry name" value="Ion_trans_dom"/>
</dbReference>
<comment type="subcellular location">
    <subcellularLocation>
        <location evidence="1">Membrane</location>
        <topology evidence="1">Multi-pass membrane protein</topology>
    </subcellularLocation>
</comment>
<dbReference type="Pfam" id="PF00520">
    <property type="entry name" value="Ion_trans"/>
    <property type="match status" value="1"/>
</dbReference>
<protein>
    <submittedName>
        <fullName evidence="14">Uncharacterized protein</fullName>
    </submittedName>
</protein>
<feature type="region of interest" description="Disordered" evidence="8">
    <location>
        <begin position="63"/>
        <end position="123"/>
    </location>
</feature>
<feature type="transmembrane region" description="Helical" evidence="9">
    <location>
        <begin position="1338"/>
        <end position="1356"/>
    </location>
</feature>
<feature type="compositionally biased region" description="Basic and acidic residues" evidence="8">
    <location>
        <begin position="9"/>
        <end position="19"/>
    </location>
</feature>
<evidence type="ECO:0000256" key="2">
    <source>
        <dbReference type="ARBA" id="ARBA00022448"/>
    </source>
</evidence>
<reference evidence="14" key="1">
    <citation type="submission" date="2022-11" db="UniProtKB">
        <authorList>
            <consortium name="WormBaseParasite"/>
        </authorList>
    </citation>
    <scope>IDENTIFICATION</scope>
</reference>
<keyword evidence="3 9" id="KW-0812">Transmembrane</keyword>
<evidence type="ECO:0000259" key="12">
    <source>
        <dbReference type="Pfam" id="PF25508"/>
    </source>
</evidence>
<feature type="transmembrane region" description="Helical" evidence="9">
    <location>
        <begin position="1377"/>
        <end position="1395"/>
    </location>
</feature>
<evidence type="ECO:0000256" key="8">
    <source>
        <dbReference type="SAM" id="MobiDB-lite"/>
    </source>
</evidence>
<dbReference type="WBParaSite" id="Gr19_v10_g428.t2">
    <property type="protein sequence ID" value="Gr19_v10_g428.t2"/>
    <property type="gene ID" value="Gr19_v10_g428"/>
</dbReference>
<feature type="region of interest" description="Disordered" evidence="8">
    <location>
        <begin position="694"/>
        <end position="715"/>
    </location>
</feature>
<feature type="compositionally biased region" description="Acidic residues" evidence="8">
    <location>
        <begin position="1967"/>
        <end position="1989"/>
    </location>
</feature>
<keyword evidence="2" id="KW-0813">Transport</keyword>
<feature type="domain" description="TRPM-like" evidence="12">
    <location>
        <begin position="579"/>
        <end position="697"/>
    </location>
</feature>
<feature type="compositionally biased region" description="Low complexity" evidence="8">
    <location>
        <begin position="1019"/>
        <end position="1035"/>
    </location>
</feature>
<keyword evidence="6 9" id="KW-0472">Membrane</keyword>
<feature type="region of interest" description="Disordered" evidence="8">
    <location>
        <begin position="1959"/>
        <end position="2011"/>
    </location>
</feature>
<dbReference type="InterPro" id="IPR050927">
    <property type="entry name" value="TRPM"/>
</dbReference>
<proteinExistence type="predicted"/>
<dbReference type="Pfam" id="PF18139">
    <property type="entry name" value="LSDAT_euk"/>
    <property type="match status" value="1"/>
</dbReference>
<feature type="domain" description="TRPM-like" evidence="12">
    <location>
        <begin position="838"/>
        <end position="972"/>
    </location>
</feature>
<dbReference type="GO" id="GO:0030001">
    <property type="term" value="P:metal ion transport"/>
    <property type="evidence" value="ECO:0007669"/>
    <property type="project" value="TreeGrafter"/>
</dbReference>
<dbReference type="InterPro" id="IPR041491">
    <property type="entry name" value="TRPM_SLOG"/>
</dbReference>
<evidence type="ECO:0000256" key="1">
    <source>
        <dbReference type="ARBA" id="ARBA00004141"/>
    </source>
</evidence>
<evidence type="ECO:0000259" key="11">
    <source>
        <dbReference type="Pfam" id="PF18139"/>
    </source>
</evidence>
<feature type="region of interest" description="Disordered" evidence="8">
    <location>
        <begin position="736"/>
        <end position="779"/>
    </location>
</feature>
<feature type="region of interest" description="Disordered" evidence="8">
    <location>
        <begin position="1"/>
        <end position="41"/>
    </location>
</feature>
<feature type="domain" description="TRPM SLOG" evidence="11">
    <location>
        <begin position="256"/>
        <end position="524"/>
    </location>
</feature>
<feature type="region of interest" description="Disordered" evidence="8">
    <location>
        <begin position="1008"/>
        <end position="1142"/>
    </location>
</feature>
<feature type="compositionally biased region" description="Basic and acidic residues" evidence="8">
    <location>
        <begin position="1091"/>
        <end position="1104"/>
    </location>
</feature>
<feature type="compositionally biased region" description="Polar residues" evidence="8">
    <location>
        <begin position="1061"/>
        <end position="1074"/>
    </location>
</feature>
<name>A0A914HUF1_GLORO</name>
<feature type="compositionally biased region" description="Polar residues" evidence="8">
    <location>
        <begin position="757"/>
        <end position="779"/>
    </location>
</feature>
<feature type="compositionally biased region" description="Polar residues" evidence="8">
    <location>
        <begin position="736"/>
        <end position="750"/>
    </location>
</feature>
<evidence type="ECO:0000256" key="9">
    <source>
        <dbReference type="SAM" id="Phobius"/>
    </source>
</evidence>
<evidence type="ECO:0000256" key="6">
    <source>
        <dbReference type="ARBA" id="ARBA00023136"/>
    </source>
</evidence>
<feature type="transmembrane region" description="Helical" evidence="9">
    <location>
        <begin position="1534"/>
        <end position="1559"/>
    </location>
</feature>
<evidence type="ECO:0000256" key="3">
    <source>
        <dbReference type="ARBA" id="ARBA00022692"/>
    </source>
</evidence>
<feature type="compositionally biased region" description="Basic residues" evidence="8">
    <location>
        <begin position="75"/>
        <end position="85"/>
    </location>
</feature>
<feature type="transmembrane region" description="Helical" evidence="9">
    <location>
        <begin position="1401"/>
        <end position="1419"/>
    </location>
</feature>
<keyword evidence="7" id="KW-0407">Ion channel</keyword>
<accession>A0A914HUF1</accession>
<dbReference type="Pfam" id="PF25508">
    <property type="entry name" value="TRPM2"/>
    <property type="match status" value="2"/>
</dbReference>